<evidence type="ECO:0000313" key="1">
    <source>
        <dbReference type="EMBL" id="GJD43525.1"/>
    </source>
</evidence>
<evidence type="ECO:0008006" key="3">
    <source>
        <dbReference type="Google" id="ProtNLM"/>
    </source>
</evidence>
<reference evidence="1 2" key="1">
    <citation type="journal article" date="2021" name="Front. Microbiol.">
        <title>Comprehensive Comparative Genomics and Phenotyping of Methylobacterium Species.</title>
        <authorList>
            <person name="Alessa O."/>
            <person name="Ogura Y."/>
            <person name="Fujitani Y."/>
            <person name="Takami H."/>
            <person name="Hayashi T."/>
            <person name="Sahin N."/>
            <person name="Tani A."/>
        </authorList>
    </citation>
    <scope>NUCLEOTIDE SEQUENCE [LARGE SCALE GENOMIC DNA]</scope>
    <source>
        <strain evidence="1 2">DSM 23679</strain>
    </source>
</reference>
<accession>A0ABQ4QFC4</accession>
<gene>
    <name evidence="1" type="ORF">AFCDBAGC_1377</name>
</gene>
<dbReference type="EMBL" id="BPQG01000018">
    <property type="protein sequence ID" value="GJD43525.1"/>
    <property type="molecule type" value="Genomic_DNA"/>
</dbReference>
<sequence length="83" mass="8641">MSVDTIHLMRRTDPSAPLRDLDDVRVLASVVTLDGDTIPAGTEGTVVAVWGAGEASEVEFSEPLGPLATVGAAQLARTERAIP</sequence>
<dbReference type="RefSeq" id="WP_147828269.1">
    <property type="nucleotide sequence ID" value="NZ_BPQG01000018.1"/>
</dbReference>
<organism evidence="1 2">
    <name type="scientific">Methylobacterium cerastii</name>
    <dbReference type="NCBI Taxonomy" id="932741"/>
    <lineage>
        <taxon>Bacteria</taxon>
        <taxon>Pseudomonadati</taxon>
        <taxon>Pseudomonadota</taxon>
        <taxon>Alphaproteobacteria</taxon>
        <taxon>Hyphomicrobiales</taxon>
        <taxon>Methylobacteriaceae</taxon>
        <taxon>Methylobacterium</taxon>
    </lineage>
</organism>
<comment type="caution">
    <text evidence="1">The sequence shown here is derived from an EMBL/GenBank/DDBJ whole genome shotgun (WGS) entry which is preliminary data.</text>
</comment>
<proteinExistence type="predicted"/>
<protein>
    <recommendedName>
        <fullName evidence="3">DUF4926 domain-containing protein</fullName>
    </recommendedName>
</protein>
<dbReference type="Proteomes" id="UP001055117">
    <property type="component" value="Unassembled WGS sequence"/>
</dbReference>
<name>A0ABQ4QFC4_9HYPH</name>
<evidence type="ECO:0000313" key="2">
    <source>
        <dbReference type="Proteomes" id="UP001055117"/>
    </source>
</evidence>
<keyword evidence="2" id="KW-1185">Reference proteome</keyword>